<dbReference type="GeneID" id="9593508"/>
<dbReference type="Proteomes" id="UP000007431">
    <property type="component" value="Unassembled WGS sequence"/>
</dbReference>
<protein>
    <submittedName>
        <fullName evidence="1">Uncharacterized protein</fullName>
    </submittedName>
</protein>
<dbReference type="HOGENOM" id="CLU_921829_0_0_1"/>
<reference evidence="1 2" key="1">
    <citation type="journal article" date="2010" name="Nat. Biotechnol.">
        <title>Genome sequence of the model mushroom Schizophyllum commune.</title>
        <authorList>
            <person name="Ohm R.A."/>
            <person name="de Jong J.F."/>
            <person name="Lugones L.G."/>
            <person name="Aerts A."/>
            <person name="Kothe E."/>
            <person name="Stajich J.E."/>
            <person name="de Vries R.P."/>
            <person name="Record E."/>
            <person name="Levasseur A."/>
            <person name="Baker S.E."/>
            <person name="Bartholomew K.A."/>
            <person name="Coutinho P.M."/>
            <person name="Erdmann S."/>
            <person name="Fowler T.J."/>
            <person name="Gathman A.C."/>
            <person name="Lombard V."/>
            <person name="Henrissat B."/>
            <person name="Knabe N."/>
            <person name="Kuees U."/>
            <person name="Lilly W.W."/>
            <person name="Lindquist E."/>
            <person name="Lucas S."/>
            <person name="Magnuson J.K."/>
            <person name="Piumi F."/>
            <person name="Raudaskoski M."/>
            <person name="Salamov A."/>
            <person name="Schmutz J."/>
            <person name="Schwarze F.W.M.R."/>
            <person name="vanKuyk P.A."/>
            <person name="Horton J.S."/>
            <person name="Grigoriev I.V."/>
            <person name="Woesten H.A.B."/>
        </authorList>
    </citation>
    <scope>NUCLEOTIDE SEQUENCE [LARGE SCALE GENOMIC DNA]</scope>
    <source>
        <strain evidence="2">H4-8 / FGSC 9210</strain>
    </source>
</reference>
<dbReference type="KEGG" id="scm:SCHCO_02644022"/>
<keyword evidence="2" id="KW-1185">Reference proteome</keyword>
<dbReference type="VEuPathDB" id="FungiDB:SCHCODRAFT_02644022"/>
<name>D8QK17_SCHCM</name>
<dbReference type="RefSeq" id="XP_003026807.1">
    <property type="nucleotide sequence ID" value="XM_003026761.1"/>
</dbReference>
<organism evidence="2">
    <name type="scientific">Schizophyllum commune (strain H4-8 / FGSC 9210)</name>
    <name type="common">Split gill fungus</name>
    <dbReference type="NCBI Taxonomy" id="578458"/>
    <lineage>
        <taxon>Eukaryota</taxon>
        <taxon>Fungi</taxon>
        <taxon>Dikarya</taxon>
        <taxon>Basidiomycota</taxon>
        <taxon>Agaricomycotina</taxon>
        <taxon>Agaricomycetes</taxon>
        <taxon>Agaricomycetidae</taxon>
        <taxon>Agaricales</taxon>
        <taxon>Schizophyllaceae</taxon>
        <taxon>Schizophyllum</taxon>
    </lineage>
</organism>
<dbReference type="EMBL" id="GL377315">
    <property type="protein sequence ID" value="EFI91904.1"/>
    <property type="molecule type" value="Genomic_DNA"/>
</dbReference>
<dbReference type="AlphaFoldDB" id="D8QK17"/>
<dbReference type="VEuPathDB" id="FungiDB:SCHCODRAFT_02644098"/>
<evidence type="ECO:0000313" key="1">
    <source>
        <dbReference type="EMBL" id="EFI91904.1"/>
    </source>
</evidence>
<proteinExistence type="predicted"/>
<accession>D8QK17</accession>
<evidence type="ECO:0000313" key="2">
    <source>
        <dbReference type="Proteomes" id="UP000007431"/>
    </source>
</evidence>
<dbReference type="InParanoid" id="D8QK17"/>
<sequence length="297" mass="32551">MSSFASICSPSVALTRYDPDSFVGYVQRVIRDPAMTTFITSFIDIDSLIVPLSNNDIVKVVNEQGIVQNYAVKWTTAEKTHATIHRLATMLSCILADHCIGGTMDHLPANIPARALQQAGLPRVPAFLAAALHTNCLSAIRTSTGEELVEVYNHVQNTARFYVRLLLKLLERQVQLGFDSAYNFGACMGFNKAAFLQVIAPWLVEQEAKRRGMSVETLLRVSSPSGDGSNKARVVPEPEGDINAGWAASHNVLGLPFSIRLACDDVADEELEPGDLPARHLVRFISRDVTHTVFGFI</sequence>
<gene>
    <name evidence="1" type="ORF">SCHCODRAFT_238415</name>
</gene>